<dbReference type="PATRIC" id="fig|1454001.3.peg.1954"/>
<evidence type="ECO:0000256" key="2">
    <source>
        <dbReference type="ARBA" id="ARBA00008598"/>
    </source>
</evidence>
<proteinExistence type="inferred from homology"/>
<sequence length="1074" mass="119301">MSAHAWSEDQLVEQPAIGLFAALGWQTASAMDETFGAGGTSSSTLGRGTRGEVVLVDRLRSALAKLNPGLAFDAIQNAIDELVRDRSAMSLQAANRETYRLLKEGIPVSVPDLEHEGRDHGGQTTERLRVVDWEQPENNDFLLVSQLSVVGNLYTCRPDLVGFVNGLPWVVIELKKPGVPARSAFDENLTHYRQQIPQLFWFNALLIASNGTDSRVGSLTANWERWVEWKRVEREDEPRRVSLEVMLRGTCSPQRLLDLVENFTLFSEHKAGLVKVLGQNHQFLGVNNAIASMLEARQLGHGRGGVFWQTQGSGKSFSMVFFAQKVLRKLAGNWTFVIVTDRVELDEQIAKTFKTVGAVSEAEGDQCHAASGEHLRELLRGNHRYVFTLIHKFQAPAALTDRADVIVLTDEAHRSQYDTLALNMRAALPRALFLAFTGTPLIAGEERTREVFGDYVSIYDFQQSVEDGATVPLFYENRTPELELVNPDLNDDIYRLIEEADLDAEQEANLEKVLGRQYHLITRDDRLETVAQDIVRHFLGRGFVGKAMVVSIDKATALRMHDKLRAHWTAETVRVQNELGELAMRPLGSERSAEQARRDARKAELKQRLALLTGTDMALIVSPGQNEIEQMKAIGLDIAPHRKRMNESQPGLDEKFKDTGDPLRLVFVCAMWLTGFDAPSCSTVYLDKPMRNHTLMQTIARANRVFPGKHSGVIVDYANVFASLEKALAIYGAGKGGTHPVREKAQLVAALREAVATATAFCAAHGVDLAAMEALPPGGMDRLTAVENAIDALIAPEALRREFFGHEQFVGTLYRAVQPDPAAIEFAVRVTGIDTLAAAIRAKLNPGPPDLAAILGQITGLLDESISGLQIREGGPPAIDLSRINFAALAQRFKESTHRNTDLEALKAAIRARLEKLVRLNRTRADFAQRFEALIDSYNSGSRNIEQLFEELLRLSNSLDDEEERHVRENLSEEELVIFDILTRPAPELDADERAEVKKVARDLLSRLKTLLVLNWRQKSAARSSLKLAIEDTLDSGLPRAYTPELYGQKCAAIFEHVYESYPERHAGVYAGAA</sequence>
<dbReference type="InterPro" id="IPR051268">
    <property type="entry name" value="Type-I_R_enzyme_R_subunit"/>
</dbReference>
<accession>A0A011NSQ3</accession>
<organism evidence="13 14">
    <name type="scientific">Candidatus Accumulibacter adjunctus</name>
    <dbReference type="NCBI Taxonomy" id="1454001"/>
    <lineage>
        <taxon>Bacteria</taxon>
        <taxon>Pseudomonadati</taxon>
        <taxon>Pseudomonadota</taxon>
        <taxon>Betaproteobacteria</taxon>
        <taxon>Candidatus Accumulibacter</taxon>
    </lineage>
</organism>
<dbReference type="SUPFAM" id="SSF52540">
    <property type="entry name" value="P-loop containing nucleoside triphosphate hydrolases"/>
    <property type="match status" value="1"/>
</dbReference>
<dbReference type="InterPro" id="IPR040980">
    <property type="entry name" value="SWI2_SNF2"/>
</dbReference>
<reference evidence="13" key="1">
    <citation type="submission" date="2014-02" db="EMBL/GenBank/DDBJ databases">
        <title>Expanding our view of genomic diversity in Candidatus Accumulibacter clades.</title>
        <authorList>
            <person name="Skennerton C.T."/>
            <person name="Barr J.J."/>
            <person name="Slater F.R."/>
            <person name="Bond P.L."/>
            <person name="Tyson G.W."/>
        </authorList>
    </citation>
    <scope>NUCLEOTIDE SEQUENCE [LARGE SCALE GENOMIC DNA]</scope>
</reference>
<dbReference type="Gene3D" id="3.40.50.300">
    <property type="entry name" value="P-loop containing nucleotide triphosphate hydrolases"/>
    <property type="match status" value="2"/>
</dbReference>
<evidence type="ECO:0000256" key="6">
    <source>
        <dbReference type="ARBA" id="ARBA00022759"/>
    </source>
</evidence>
<dbReference type="Pfam" id="PF22679">
    <property type="entry name" value="T1R_D3-like"/>
    <property type="match status" value="1"/>
</dbReference>
<dbReference type="GO" id="GO:0003677">
    <property type="term" value="F:DNA binding"/>
    <property type="evidence" value="ECO:0007669"/>
    <property type="project" value="UniProtKB-KW"/>
</dbReference>
<keyword evidence="7 10" id="KW-0378">Hydrolase</keyword>
<dbReference type="SMART" id="SM00487">
    <property type="entry name" value="DEXDc"/>
    <property type="match status" value="1"/>
</dbReference>
<dbReference type="GO" id="GO:0005524">
    <property type="term" value="F:ATP binding"/>
    <property type="evidence" value="ECO:0007669"/>
    <property type="project" value="UniProtKB-KW"/>
</dbReference>
<keyword evidence="6" id="KW-0255">Endonuclease</keyword>
<dbReference type="EC" id="3.1.21.3" evidence="10"/>
<dbReference type="STRING" id="1454001.AW08_01806"/>
<evidence type="ECO:0000313" key="14">
    <source>
        <dbReference type="Proteomes" id="UP000020218"/>
    </source>
</evidence>
<evidence type="ECO:0000313" key="13">
    <source>
        <dbReference type="EMBL" id="EXI67545.1"/>
    </source>
</evidence>
<evidence type="ECO:0000256" key="11">
    <source>
        <dbReference type="SAM" id="Coils"/>
    </source>
</evidence>
<keyword evidence="9 10" id="KW-0238">DNA-binding</keyword>
<gene>
    <name evidence="13" type="primary">hsdR_3</name>
    <name evidence="13" type="ORF">AW08_01806</name>
</gene>
<evidence type="ECO:0000256" key="8">
    <source>
        <dbReference type="ARBA" id="ARBA00022840"/>
    </source>
</evidence>
<dbReference type="AlphaFoldDB" id="A0A011NSQ3"/>
<dbReference type="GO" id="GO:0009035">
    <property type="term" value="F:type I site-specific deoxyribonuclease activity"/>
    <property type="evidence" value="ECO:0007669"/>
    <property type="project" value="UniProtKB-EC"/>
</dbReference>
<dbReference type="PANTHER" id="PTHR30195">
    <property type="entry name" value="TYPE I SITE-SPECIFIC DEOXYRIBONUCLEASE PROTEIN SUBUNIT M AND R"/>
    <property type="match status" value="1"/>
</dbReference>
<dbReference type="Gene3D" id="3.90.1570.50">
    <property type="match status" value="1"/>
</dbReference>
<dbReference type="NCBIfam" id="TIGR00348">
    <property type="entry name" value="hsdR"/>
    <property type="match status" value="1"/>
</dbReference>
<protein>
    <recommendedName>
        <fullName evidence="10">Type I restriction enzyme endonuclease subunit</fullName>
        <shortName evidence="10">R protein</shortName>
        <ecNumber evidence="10">3.1.21.3</ecNumber>
    </recommendedName>
</protein>
<keyword evidence="4 10" id="KW-0547">Nucleotide-binding</keyword>
<dbReference type="Pfam" id="PF18766">
    <property type="entry name" value="SWI2_SNF2"/>
    <property type="match status" value="1"/>
</dbReference>
<keyword evidence="11" id="KW-0175">Coiled coil</keyword>
<dbReference type="EMBL" id="JFAX01000009">
    <property type="protein sequence ID" value="EXI67545.1"/>
    <property type="molecule type" value="Genomic_DNA"/>
</dbReference>
<evidence type="ECO:0000256" key="5">
    <source>
        <dbReference type="ARBA" id="ARBA00022747"/>
    </source>
</evidence>
<comment type="similarity">
    <text evidence="2 10">Belongs to the HsdR family.</text>
</comment>
<dbReference type="Pfam" id="PF11867">
    <property type="entry name" value="T1RH-like_C"/>
    <property type="match status" value="1"/>
</dbReference>
<dbReference type="GO" id="GO:0009307">
    <property type="term" value="P:DNA restriction-modification system"/>
    <property type="evidence" value="ECO:0007669"/>
    <property type="project" value="UniProtKB-KW"/>
</dbReference>
<comment type="subunit">
    <text evidence="10">The type I restriction/modification system is composed of three polypeptides R, M and S.</text>
</comment>
<dbReference type="InterPro" id="IPR055180">
    <property type="entry name" value="HsdR_RecA-like_helicase_dom_2"/>
</dbReference>
<keyword evidence="3" id="KW-0540">Nuclease</keyword>
<keyword evidence="5 10" id="KW-0680">Restriction system</keyword>
<evidence type="ECO:0000256" key="9">
    <source>
        <dbReference type="ARBA" id="ARBA00023125"/>
    </source>
</evidence>
<feature type="coiled-coil region" evidence="11">
    <location>
        <begin position="903"/>
        <end position="965"/>
    </location>
</feature>
<dbReference type="Pfam" id="PF04313">
    <property type="entry name" value="HSDR_N"/>
    <property type="match status" value="1"/>
</dbReference>
<comment type="function">
    <text evidence="10">Subunit R is required for both nuclease and ATPase activities, but not for modification.</text>
</comment>
<dbReference type="CDD" id="cd22332">
    <property type="entry name" value="HsdR_N"/>
    <property type="match status" value="1"/>
</dbReference>
<evidence type="ECO:0000256" key="10">
    <source>
        <dbReference type="RuleBase" id="RU364115"/>
    </source>
</evidence>
<keyword evidence="14" id="KW-1185">Reference proteome</keyword>
<dbReference type="InterPro" id="IPR014001">
    <property type="entry name" value="Helicase_ATP-bd"/>
</dbReference>
<feature type="domain" description="Helicase ATP-binding" evidence="12">
    <location>
        <begin position="296"/>
        <end position="458"/>
    </location>
</feature>
<dbReference type="InterPro" id="IPR021810">
    <property type="entry name" value="T1RH-like_C"/>
</dbReference>
<evidence type="ECO:0000256" key="4">
    <source>
        <dbReference type="ARBA" id="ARBA00022741"/>
    </source>
</evidence>
<keyword evidence="8 10" id="KW-0067">ATP-binding</keyword>
<evidence type="ECO:0000256" key="3">
    <source>
        <dbReference type="ARBA" id="ARBA00022722"/>
    </source>
</evidence>
<comment type="caution">
    <text evidence="13">The sequence shown here is derived from an EMBL/GenBank/DDBJ whole genome shotgun (WGS) entry which is preliminary data.</text>
</comment>
<dbReference type="CDD" id="cd18800">
    <property type="entry name" value="SF2_C_EcoR124I-like"/>
    <property type="match status" value="1"/>
</dbReference>
<evidence type="ECO:0000256" key="7">
    <source>
        <dbReference type="ARBA" id="ARBA00022801"/>
    </source>
</evidence>
<name>A0A011NSQ3_9PROT</name>
<dbReference type="PANTHER" id="PTHR30195:SF15">
    <property type="entry name" value="TYPE I RESTRICTION ENZYME HINDI ENDONUCLEASE SUBUNIT"/>
    <property type="match status" value="1"/>
</dbReference>
<dbReference type="InterPro" id="IPR007409">
    <property type="entry name" value="Restrct_endonuc_type1_HsdR_N"/>
</dbReference>
<dbReference type="Proteomes" id="UP000020218">
    <property type="component" value="Unassembled WGS sequence"/>
</dbReference>
<dbReference type="PROSITE" id="PS51192">
    <property type="entry name" value="HELICASE_ATP_BIND_1"/>
    <property type="match status" value="1"/>
</dbReference>
<dbReference type="InterPro" id="IPR027417">
    <property type="entry name" value="P-loop_NTPase"/>
</dbReference>
<dbReference type="InterPro" id="IPR004473">
    <property type="entry name" value="Restrct_endonuc_typeI_HsdR"/>
</dbReference>
<evidence type="ECO:0000256" key="1">
    <source>
        <dbReference type="ARBA" id="ARBA00000851"/>
    </source>
</evidence>
<evidence type="ECO:0000259" key="12">
    <source>
        <dbReference type="PROSITE" id="PS51192"/>
    </source>
</evidence>
<comment type="catalytic activity">
    <reaction evidence="1 10">
        <text>Endonucleolytic cleavage of DNA to give random double-stranded fragments with terminal 5'-phosphates, ATP is simultaneously hydrolyzed.</text>
        <dbReference type="EC" id="3.1.21.3"/>
    </reaction>
</comment>